<dbReference type="Pfam" id="PF13919">
    <property type="entry name" value="ASXH"/>
    <property type="match status" value="1"/>
</dbReference>
<keyword evidence="3" id="KW-0863">Zinc-finger</keyword>
<comment type="subcellular location">
    <subcellularLocation>
        <location evidence="1">Nucleus</location>
    </subcellularLocation>
</comment>
<feature type="region of interest" description="Disordered" evidence="8">
    <location>
        <begin position="715"/>
        <end position="746"/>
    </location>
</feature>
<feature type="region of interest" description="Disordered" evidence="8">
    <location>
        <begin position="1123"/>
        <end position="1243"/>
    </location>
</feature>
<evidence type="ECO:0000313" key="11">
    <source>
        <dbReference type="Proteomes" id="UP000075886"/>
    </source>
</evidence>
<feature type="compositionally biased region" description="Polar residues" evidence="8">
    <location>
        <begin position="1217"/>
        <end position="1229"/>
    </location>
</feature>
<sequence length="1548" mass="163322">MEPTTTTVDDDAMPSSSMVAASPAGTGCGASTSTLNTTSTRTIPSTTKTSSPVRRSISSNNSNNNNSKSINASSTMEPTMDPVTVIEISDQSTTADDLSYPELVACVDSDANCVLLSDEYDSSAVLREDDPLNVSVGSIEMLPSSQCSTPVPSEVAIGAPSPHQGRLTVPAATNSTATPKHSHHLRRNLPRLATTRQQTPTPTVKQPLSGPGSRGGAIPSASSAAAAEKRQLRQTAAAAAAAAASATASGAGASAEGGGAAASTMREVLASIPGFSIKPRRRTNKKLSTAAQLEQTREGCVDLETPDSILVHTNLRALLNRETFQLLPPLYQYKLVQLLPPVDRPPLLDAPQCERNGIRLNPSGLNNEFFTRACHEWRDRLAEGEFTPETQLKLRLEAERERGKLDPWKLKHFEPMWGDQKYVGAFVGAAGTVANPTPPTPPPPPPPPAPVPVPVATPTVSQTAAPLSGTAVSTTTAHHAVPTQVAQPAKASPLTAKVAPISVVGGNATIVTVARQSQQQSVVLPTTPSLHHHQQQQQQHNPTRTHPVTAKIDPSSRSLSKMQAISYGARTATALGTASTNTIITSSTGTIILPPRTTITVTSGGGAASVAPGGGNASTGGGLSVVPISIVGCQSGSSSSSTVSTARPALKTTIKLRPTTAIATSTTAAAAPAGEQSNPSKQQQQQQQQHHPYVTGAATKRILPTAAATAMSVSSSSGSAAISSSTNSVELSTTPRTSSLPMSPKRLRTVGAVTRSALAGTSPQPQQHQQQPPLNALPTSAGSTITLGSRPVVVKVVEPYRPAALVRAVPIDPSPALKRTHSGGRALTPTELSNSAGKMSKRKPDDETAASSYVGSLHGTSSGSNGPRRMVAVVECDTRTAPALDGRMIVGGGAGARAVSFEKRRRAGAGHHDNSASSSVAAAIVGPSKRSRSRQGVSSRSNKAATVTPMTTITIVDDDVVDAAEEADADDACTGDGPEVLRRRIAPVMVNGSDTIEMKQGSRFGMTSPPLVPSADIILEEAIDCGDVVDAGEQRRERRRAAGKRLKGMGGGGFTDAAALGMTVDQQHGLINLNAGSGGAATAGGGTTQMIYDQNTGQVYITIGGVAEEQDEDLLPVKGQYTDRAEEEEEEDEQEDDDGDGELVHTTTTTTTTTTTNTADEEEEDDEEEEVCEEEEVEEVRDQEFLLRQQQQHPSLGDDPTPRSFNGELIRVGSGAGSNKSNHYNQASSQQQPHQQHQQHHNNHLHTHLNLTGFHHDHELLHQQQQQQQQLRNAIVSSSPSTPSEQGMMMLVTTTADGGERMTTVAAGPSSSNSGADSVMVMGNNNYCDNLSAADEADGEEEEEEEEEEEDEEEEAVEEEEEQEEVEEHDQMLMVPAPHGSAPVGMMLEEEEEEEPIIDTIVDQYGNHHQGMLLEGGELVTDDGGECAEESCETEEDEQHQQQQQQQQVQHLDDVRDPHPQHQTQYVNNQHQQLVEKYMDEMVDSAGGTVVGSVNDVGSGSAGSGYVLDTTSNEMISTESEYEYVEVSVDEGASGARHWDVTVLGSFF</sequence>
<keyword evidence="4" id="KW-0862">Zinc</keyword>
<feature type="region of interest" description="Disordered" evidence="8">
    <location>
        <begin position="1421"/>
        <end position="1462"/>
    </location>
</feature>
<feature type="region of interest" description="Disordered" evidence="8">
    <location>
        <begin position="815"/>
        <end position="868"/>
    </location>
</feature>
<dbReference type="GO" id="GO:0035517">
    <property type="term" value="C:PR-DUB complex"/>
    <property type="evidence" value="ECO:0007669"/>
    <property type="project" value="TreeGrafter"/>
</dbReference>
<feature type="region of interest" description="Disordered" evidence="8">
    <location>
        <begin position="1"/>
        <end position="77"/>
    </location>
</feature>
<dbReference type="InterPro" id="IPR044867">
    <property type="entry name" value="DEUBAD_dom"/>
</dbReference>
<feature type="compositionally biased region" description="Low complexity" evidence="8">
    <location>
        <begin position="1441"/>
        <end position="1450"/>
    </location>
</feature>
<evidence type="ECO:0000256" key="5">
    <source>
        <dbReference type="ARBA" id="ARBA00023015"/>
    </source>
</evidence>
<feature type="compositionally biased region" description="Low complexity" evidence="8">
    <location>
        <begin position="934"/>
        <end position="945"/>
    </location>
</feature>
<feature type="compositionally biased region" description="Low complexity" evidence="8">
    <location>
        <begin position="1146"/>
        <end position="1158"/>
    </location>
</feature>
<dbReference type="EMBL" id="AXCN02001803">
    <property type="status" value="NOT_ANNOTATED_CDS"/>
    <property type="molecule type" value="Genomic_DNA"/>
</dbReference>
<feature type="compositionally biased region" description="Low complexity" evidence="8">
    <location>
        <begin position="216"/>
        <end position="226"/>
    </location>
</feature>
<dbReference type="STRING" id="69004.A0A182R0L0"/>
<feature type="region of interest" description="Disordered" evidence="8">
    <location>
        <begin position="1261"/>
        <end position="1286"/>
    </location>
</feature>
<dbReference type="GO" id="GO:0003682">
    <property type="term" value="F:chromatin binding"/>
    <property type="evidence" value="ECO:0007669"/>
    <property type="project" value="TreeGrafter"/>
</dbReference>
<protein>
    <recommendedName>
        <fullName evidence="9">DEUBAD domain-containing protein</fullName>
    </recommendedName>
</protein>
<feature type="compositionally biased region" description="Basic and acidic residues" evidence="8">
    <location>
        <begin position="1451"/>
        <end position="1460"/>
    </location>
</feature>
<proteinExistence type="predicted"/>
<keyword evidence="6" id="KW-0804">Transcription</keyword>
<keyword evidence="11" id="KW-1185">Reference proteome</keyword>
<evidence type="ECO:0000256" key="2">
    <source>
        <dbReference type="ARBA" id="ARBA00022723"/>
    </source>
</evidence>
<feature type="region of interest" description="Disordered" evidence="8">
    <location>
        <begin position="525"/>
        <end position="557"/>
    </location>
</feature>
<reference evidence="11" key="1">
    <citation type="submission" date="2014-01" db="EMBL/GenBank/DDBJ databases">
        <title>The Genome Sequence of Anopheles farauti FAR1 (V2).</title>
        <authorList>
            <consortium name="The Broad Institute Genomics Platform"/>
            <person name="Neafsey D.E."/>
            <person name="Besansky N."/>
            <person name="Howell P."/>
            <person name="Walton C."/>
            <person name="Young S.K."/>
            <person name="Zeng Q."/>
            <person name="Gargeya S."/>
            <person name="Fitzgerald M."/>
            <person name="Haas B."/>
            <person name="Abouelleil A."/>
            <person name="Allen A.W."/>
            <person name="Alvarado L."/>
            <person name="Arachchi H.M."/>
            <person name="Berlin A.M."/>
            <person name="Chapman S.B."/>
            <person name="Gainer-Dewar J."/>
            <person name="Goldberg J."/>
            <person name="Griggs A."/>
            <person name="Gujja S."/>
            <person name="Hansen M."/>
            <person name="Howarth C."/>
            <person name="Imamovic A."/>
            <person name="Ireland A."/>
            <person name="Larimer J."/>
            <person name="McCowan C."/>
            <person name="Murphy C."/>
            <person name="Pearson M."/>
            <person name="Poon T.W."/>
            <person name="Priest M."/>
            <person name="Roberts A."/>
            <person name="Saif S."/>
            <person name="Shea T."/>
            <person name="Sisk P."/>
            <person name="Sykes S."/>
            <person name="Wortman J."/>
            <person name="Nusbaum C."/>
            <person name="Birren B."/>
        </authorList>
    </citation>
    <scope>NUCLEOTIDE SEQUENCE [LARGE SCALE GENOMIC DNA]</scope>
    <source>
        <strain evidence="11">FAR1</strain>
    </source>
</reference>
<feature type="compositionally biased region" description="Low complexity" evidence="8">
    <location>
        <begin position="31"/>
        <end position="74"/>
    </location>
</feature>
<dbReference type="PANTHER" id="PTHR13578:SF20">
    <property type="entry name" value="POLYCOMB PROTEIN ASX"/>
    <property type="match status" value="1"/>
</dbReference>
<feature type="compositionally biased region" description="Polar residues" evidence="8">
    <location>
        <begin position="1271"/>
        <end position="1285"/>
    </location>
</feature>
<evidence type="ECO:0000256" key="6">
    <source>
        <dbReference type="ARBA" id="ARBA00023163"/>
    </source>
</evidence>
<organism evidence="10 11">
    <name type="scientific">Anopheles farauti</name>
    <dbReference type="NCBI Taxonomy" id="69004"/>
    <lineage>
        <taxon>Eukaryota</taxon>
        <taxon>Metazoa</taxon>
        <taxon>Ecdysozoa</taxon>
        <taxon>Arthropoda</taxon>
        <taxon>Hexapoda</taxon>
        <taxon>Insecta</taxon>
        <taxon>Pterygota</taxon>
        <taxon>Neoptera</taxon>
        <taxon>Endopterygota</taxon>
        <taxon>Diptera</taxon>
        <taxon>Nematocera</taxon>
        <taxon>Culicoidea</taxon>
        <taxon>Culicidae</taxon>
        <taxon>Anophelinae</taxon>
        <taxon>Anopheles</taxon>
    </lineage>
</organism>
<feature type="compositionally biased region" description="Low complexity" evidence="8">
    <location>
        <begin position="715"/>
        <end position="728"/>
    </location>
</feature>
<feature type="compositionally biased region" description="Acidic residues" evidence="8">
    <location>
        <begin position="1159"/>
        <end position="1179"/>
    </location>
</feature>
<dbReference type="Proteomes" id="UP000075886">
    <property type="component" value="Unassembled WGS sequence"/>
</dbReference>
<feature type="compositionally biased region" description="Polar residues" evidence="8">
    <location>
        <begin position="729"/>
        <end position="741"/>
    </location>
</feature>
<feature type="region of interest" description="Disordered" evidence="8">
    <location>
        <begin position="758"/>
        <end position="781"/>
    </location>
</feature>
<evidence type="ECO:0000256" key="8">
    <source>
        <dbReference type="SAM" id="MobiDB-lite"/>
    </source>
</evidence>
<evidence type="ECO:0000256" key="7">
    <source>
        <dbReference type="ARBA" id="ARBA00023242"/>
    </source>
</evidence>
<feature type="compositionally biased region" description="Acidic residues" evidence="8">
    <location>
        <begin position="1335"/>
        <end position="1368"/>
    </location>
</feature>
<evidence type="ECO:0000259" key="9">
    <source>
        <dbReference type="PROSITE" id="PS51916"/>
    </source>
</evidence>
<feature type="compositionally biased region" description="Basic residues" evidence="8">
    <location>
        <begin position="180"/>
        <end position="189"/>
    </location>
</feature>
<keyword evidence="2" id="KW-0479">Metal-binding</keyword>
<dbReference type="InterPro" id="IPR024811">
    <property type="entry name" value="ASX/ASX-like"/>
</dbReference>
<feature type="compositionally biased region" description="Acidic residues" evidence="8">
    <location>
        <begin position="1125"/>
        <end position="1141"/>
    </location>
</feature>
<keyword evidence="7" id="KW-0539">Nucleus</keyword>
<dbReference type="PANTHER" id="PTHR13578">
    <property type="entry name" value="ADDITIONAL SEX COMBS LIKE PROTEIN ASXL"/>
    <property type="match status" value="1"/>
</dbReference>
<feature type="region of interest" description="Disordered" evidence="8">
    <location>
        <begin position="905"/>
        <end position="945"/>
    </location>
</feature>
<feature type="compositionally biased region" description="Low complexity" evidence="8">
    <location>
        <begin position="13"/>
        <end position="24"/>
    </location>
</feature>
<evidence type="ECO:0000256" key="4">
    <source>
        <dbReference type="ARBA" id="ARBA00022833"/>
    </source>
</evidence>
<feature type="region of interest" description="Disordered" evidence="8">
    <location>
        <begin position="665"/>
        <end position="693"/>
    </location>
</feature>
<reference evidence="10" key="2">
    <citation type="submission" date="2020-05" db="UniProtKB">
        <authorList>
            <consortium name="EnsemblMetazoa"/>
        </authorList>
    </citation>
    <scope>IDENTIFICATION</scope>
    <source>
        <strain evidence="10">FAR1</strain>
    </source>
</reference>
<feature type="compositionally biased region" description="Acidic residues" evidence="8">
    <location>
        <begin position="1421"/>
        <end position="1438"/>
    </location>
</feature>
<dbReference type="GO" id="GO:0008270">
    <property type="term" value="F:zinc ion binding"/>
    <property type="evidence" value="ECO:0007669"/>
    <property type="project" value="UniProtKB-KW"/>
</dbReference>
<evidence type="ECO:0000313" key="10">
    <source>
        <dbReference type="EnsemblMetazoa" id="AFAF020614-PA"/>
    </source>
</evidence>
<feature type="region of interest" description="Disordered" evidence="8">
    <location>
        <begin position="158"/>
        <end position="229"/>
    </location>
</feature>
<dbReference type="VEuPathDB" id="VectorBase:AFAF020614"/>
<dbReference type="InterPro" id="IPR028020">
    <property type="entry name" value="ASX_DEUBAD_dom"/>
</dbReference>
<accession>A0A182R0L0</accession>
<evidence type="ECO:0000256" key="3">
    <source>
        <dbReference type="ARBA" id="ARBA00022771"/>
    </source>
</evidence>
<feature type="compositionally biased region" description="Polar residues" evidence="8">
    <location>
        <begin position="849"/>
        <end position="865"/>
    </location>
</feature>
<feature type="region of interest" description="Disordered" evidence="8">
    <location>
        <begin position="1328"/>
        <end position="1371"/>
    </location>
</feature>
<evidence type="ECO:0000256" key="1">
    <source>
        <dbReference type="ARBA" id="ARBA00004123"/>
    </source>
</evidence>
<feature type="compositionally biased region" description="Polar residues" evidence="8">
    <location>
        <begin position="194"/>
        <end position="206"/>
    </location>
</feature>
<feature type="domain" description="DEUBAD" evidence="9">
    <location>
        <begin position="306"/>
        <end position="422"/>
    </location>
</feature>
<feature type="compositionally biased region" description="Low complexity" evidence="8">
    <location>
        <begin position="763"/>
        <end position="773"/>
    </location>
</feature>
<dbReference type="GO" id="GO:0045944">
    <property type="term" value="P:positive regulation of transcription by RNA polymerase II"/>
    <property type="evidence" value="ECO:0007669"/>
    <property type="project" value="TreeGrafter"/>
</dbReference>
<name>A0A182R0L0_9DIPT</name>
<dbReference type="EnsemblMetazoa" id="AFAF020614-RA">
    <property type="protein sequence ID" value="AFAF020614-PA"/>
    <property type="gene ID" value="AFAF020614"/>
</dbReference>
<dbReference type="PROSITE" id="PS51916">
    <property type="entry name" value="DEUBAD"/>
    <property type="match status" value="1"/>
</dbReference>
<dbReference type="GO" id="GO:0009887">
    <property type="term" value="P:animal organ morphogenesis"/>
    <property type="evidence" value="ECO:0007669"/>
    <property type="project" value="TreeGrafter"/>
</dbReference>
<keyword evidence="5" id="KW-0805">Transcription regulation</keyword>